<dbReference type="EMBL" id="JAHJDP010000030">
    <property type="protein sequence ID" value="MBU2690385.1"/>
    <property type="molecule type" value="Genomic_DNA"/>
</dbReference>
<name>A0A948W5U1_UNCEI</name>
<sequence length="191" mass="19763">MSGHHPWLKLRSLGHLVAILFLLLPVAGEATLHVVSGLESPSSYNFFINGSSEESGIYSEDGLIAVMTKTGSGHVEIVPEGQNPEMGGGMPPSPGGGIAIAPHLVGISPNPVGGTSALMLEMPSPDRVTVEVFDVRGRRVGVLWDGDLPAGPSRVPWSNAAFANPLPAGAYWVRASASGGVTPGKKVIVLQ</sequence>
<evidence type="ECO:0000313" key="2">
    <source>
        <dbReference type="Proteomes" id="UP000777784"/>
    </source>
</evidence>
<accession>A0A948W5U1</accession>
<protein>
    <recommendedName>
        <fullName evidence="3">T9SS type A sorting domain-containing protein</fullName>
    </recommendedName>
</protein>
<gene>
    <name evidence="1" type="ORF">KJ970_05610</name>
</gene>
<proteinExistence type="predicted"/>
<dbReference type="Proteomes" id="UP000777784">
    <property type="component" value="Unassembled WGS sequence"/>
</dbReference>
<dbReference type="AlphaFoldDB" id="A0A948W5U1"/>
<evidence type="ECO:0000313" key="1">
    <source>
        <dbReference type="EMBL" id="MBU2690385.1"/>
    </source>
</evidence>
<reference evidence="1" key="1">
    <citation type="submission" date="2021-05" db="EMBL/GenBank/DDBJ databases">
        <title>Energy efficiency and biological interactions define the core microbiome of deep oligotrophic groundwater.</title>
        <authorList>
            <person name="Mehrshad M."/>
            <person name="Lopez-Fernandez M."/>
            <person name="Bell E."/>
            <person name="Bernier-Latmani R."/>
            <person name="Bertilsson S."/>
            <person name="Dopson M."/>
        </authorList>
    </citation>
    <scope>NUCLEOTIDE SEQUENCE</scope>
    <source>
        <strain evidence="1">Modern_marine.mb.64</strain>
    </source>
</reference>
<dbReference type="Gene3D" id="2.60.40.4070">
    <property type="match status" value="1"/>
</dbReference>
<organism evidence="1 2">
    <name type="scientific">Eiseniibacteriota bacterium</name>
    <dbReference type="NCBI Taxonomy" id="2212470"/>
    <lineage>
        <taxon>Bacteria</taxon>
        <taxon>Candidatus Eiseniibacteriota</taxon>
    </lineage>
</organism>
<evidence type="ECO:0008006" key="3">
    <source>
        <dbReference type="Google" id="ProtNLM"/>
    </source>
</evidence>
<comment type="caution">
    <text evidence="1">The sequence shown here is derived from an EMBL/GenBank/DDBJ whole genome shotgun (WGS) entry which is preliminary data.</text>
</comment>